<proteinExistence type="predicted"/>
<evidence type="ECO:0000313" key="3">
    <source>
        <dbReference type="Proteomes" id="UP000478505"/>
    </source>
</evidence>
<dbReference type="PANTHER" id="PTHR48098:SF3">
    <property type="entry name" value="IRON(III) ENTEROBACTIN ESTERASE"/>
    <property type="match status" value="1"/>
</dbReference>
<dbReference type="AlphaFoldDB" id="A0A6B3R672"/>
<organism evidence="2 3">
    <name type="scientific">Psychroflexus aurantiacus</name>
    <dbReference type="NCBI Taxonomy" id="2709310"/>
    <lineage>
        <taxon>Bacteria</taxon>
        <taxon>Pseudomonadati</taxon>
        <taxon>Bacteroidota</taxon>
        <taxon>Flavobacteriia</taxon>
        <taxon>Flavobacteriales</taxon>
        <taxon>Flavobacteriaceae</taxon>
        <taxon>Psychroflexus</taxon>
    </lineage>
</organism>
<dbReference type="PANTHER" id="PTHR48098">
    <property type="entry name" value="ENTEROCHELIN ESTERASE-RELATED"/>
    <property type="match status" value="1"/>
</dbReference>
<dbReference type="Gene3D" id="3.40.50.1820">
    <property type="entry name" value="alpha/beta hydrolase"/>
    <property type="match status" value="1"/>
</dbReference>
<evidence type="ECO:0008006" key="4">
    <source>
        <dbReference type="Google" id="ProtNLM"/>
    </source>
</evidence>
<evidence type="ECO:0000313" key="2">
    <source>
        <dbReference type="EMBL" id="NEV93321.1"/>
    </source>
</evidence>
<dbReference type="SUPFAM" id="SSF53474">
    <property type="entry name" value="alpha/beta-Hydrolases"/>
    <property type="match status" value="1"/>
</dbReference>
<dbReference type="InterPro" id="IPR029058">
    <property type="entry name" value="AB_hydrolase_fold"/>
</dbReference>
<dbReference type="Proteomes" id="UP000478505">
    <property type="component" value="Unassembled WGS sequence"/>
</dbReference>
<reference evidence="2 3" key="1">
    <citation type="submission" date="2020-02" db="EMBL/GenBank/DDBJ databases">
        <title>Flavobacteriaceae Psychroflexus bacterium YR1-1, complete genome.</title>
        <authorList>
            <person name="Li Y."/>
            <person name="Wu S."/>
        </authorList>
    </citation>
    <scope>NUCLEOTIDE SEQUENCE [LARGE SCALE GENOMIC DNA]</scope>
    <source>
        <strain evidence="2 3">YR1-1</strain>
    </source>
</reference>
<feature type="signal peptide" evidence="1">
    <location>
        <begin position="1"/>
        <end position="18"/>
    </location>
</feature>
<protein>
    <recommendedName>
        <fullName evidence="4">Esterase</fullName>
    </recommendedName>
</protein>
<dbReference type="EMBL" id="JAAIKD010000002">
    <property type="protein sequence ID" value="NEV93321.1"/>
    <property type="molecule type" value="Genomic_DNA"/>
</dbReference>
<dbReference type="InterPro" id="IPR050583">
    <property type="entry name" value="Mycobacterial_A85_antigen"/>
</dbReference>
<keyword evidence="3" id="KW-1185">Reference proteome</keyword>
<evidence type="ECO:0000256" key="1">
    <source>
        <dbReference type="SAM" id="SignalP"/>
    </source>
</evidence>
<dbReference type="RefSeq" id="WP_164004044.1">
    <property type="nucleotide sequence ID" value="NZ_JAAIKD010000002.1"/>
</dbReference>
<name>A0A6B3R672_9FLAO</name>
<dbReference type="Pfam" id="PF00756">
    <property type="entry name" value="Esterase"/>
    <property type="match status" value="1"/>
</dbReference>
<dbReference type="InterPro" id="IPR000801">
    <property type="entry name" value="Esterase-like"/>
</dbReference>
<gene>
    <name evidence="2" type="ORF">G3567_04040</name>
</gene>
<sequence>MKSLVLSFLLLLGAAVSAQHPTSEMSFAITVSEEVKSVFQPEGRLFIYVSEAEEPEPRFSSVFGDGYKFAKNIQGWDSSQVLNLEGHDELITTADWDFSAVPEGEYFVQVLWKQNDESRSNTPHNLYSRPVFIQLEGNQHVDIALTEIIPERSLVSHDLVKFFTFESEVLSNWWNKSVSLKASVLLPSGYTMNPDQNYPVRYNIGGYGSRYTRVNALAEDSEFMDWWTGPEAPQIITVFLDGEGPFGDPYQLDSQNSGPYGEALISELIPRLEKEFRITGSANTRFLDGCSTGGWVSLALQLFYPEHFNGCWSYSPDPVSFRHMQLVNIYEDDNAFYNAADYLIPSMRDVYGNPRFSIKQEITDENVQGYSNTYTTSGGQWGGWNALYSPKGEDGLPKPLFDHETGVIDSTVAAHWKHYDLLKYTRDNWSSLGPKIQDKIYIWMGDMDNFYLNNAMRLFEAYLNETSAPESNAEIVFSPMKGHCTDYSHRKVLEQIQKRLLALEAVETGE</sequence>
<keyword evidence="1" id="KW-0732">Signal</keyword>
<accession>A0A6B3R672</accession>
<feature type="chain" id="PRO_5025517072" description="Esterase" evidence="1">
    <location>
        <begin position="19"/>
        <end position="510"/>
    </location>
</feature>
<comment type="caution">
    <text evidence="2">The sequence shown here is derived from an EMBL/GenBank/DDBJ whole genome shotgun (WGS) entry which is preliminary data.</text>
</comment>